<keyword evidence="3" id="KW-0804">Transcription</keyword>
<dbReference type="InterPro" id="IPR036390">
    <property type="entry name" value="WH_DNA-bd_sf"/>
</dbReference>
<reference evidence="6" key="1">
    <citation type="submission" date="2024-05" db="EMBL/GenBank/DDBJ databases">
        <title>Planctomycetes of the genus Singulisphaera possess chitinolytic capabilities.</title>
        <authorList>
            <person name="Ivanova A."/>
        </authorList>
    </citation>
    <scope>NUCLEOTIDE SEQUENCE</scope>
    <source>
        <strain evidence="6">Ch08T</strain>
    </source>
</reference>
<dbReference type="InterPro" id="IPR036388">
    <property type="entry name" value="WH-like_DNA-bd_sf"/>
</dbReference>
<keyword evidence="1" id="KW-0805">Transcription regulation</keyword>
<dbReference type="GO" id="GO:0045892">
    <property type="term" value="P:negative regulation of DNA-templated transcription"/>
    <property type="evidence" value="ECO:0007669"/>
    <property type="project" value="TreeGrafter"/>
</dbReference>
<feature type="domain" description="HTH iclR-type" evidence="4">
    <location>
        <begin position="15"/>
        <end position="77"/>
    </location>
</feature>
<name>A0AAU7C9E4_9BACT</name>
<dbReference type="Pfam" id="PF01614">
    <property type="entry name" value="IclR_C"/>
    <property type="match status" value="1"/>
</dbReference>
<sequence>MPKSKPPNKGKDYRVPAVRRAFTILDSLNQSSTGLTVQEVSRIHAIPYSTAFYLLETMEGCGYASRDDESKRYSVGYKLLAIRESGAARQNLNLRALALPLMEELTEVTGLTCHLATLEKDEAVYIEKTEPAGFIRLNTWVGKRNSLHCTAVGKALLLQHDREELRLLFEAAGLPRRTDRTITDLGLFADDLLASSRRGFAVDDAEDEPEGRCVAAPVHGDSGKIVAAIGLSGTSNQIDPQRREALGKLVRNYARQISARLGHSEEEASPRR</sequence>
<dbReference type="PROSITE" id="PS51077">
    <property type="entry name" value="HTH_ICLR"/>
    <property type="match status" value="1"/>
</dbReference>
<organism evidence="6">
    <name type="scientific">Singulisphaera sp. Ch08</name>
    <dbReference type="NCBI Taxonomy" id="3120278"/>
    <lineage>
        <taxon>Bacteria</taxon>
        <taxon>Pseudomonadati</taxon>
        <taxon>Planctomycetota</taxon>
        <taxon>Planctomycetia</taxon>
        <taxon>Isosphaerales</taxon>
        <taxon>Isosphaeraceae</taxon>
        <taxon>Singulisphaera</taxon>
    </lineage>
</organism>
<dbReference type="Pfam" id="PF09339">
    <property type="entry name" value="HTH_IclR"/>
    <property type="match status" value="1"/>
</dbReference>
<evidence type="ECO:0000259" key="5">
    <source>
        <dbReference type="PROSITE" id="PS51078"/>
    </source>
</evidence>
<dbReference type="GO" id="GO:0003700">
    <property type="term" value="F:DNA-binding transcription factor activity"/>
    <property type="evidence" value="ECO:0007669"/>
    <property type="project" value="TreeGrafter"/>
</dbReference>
<dbReference type="SUPFAM" id="SSF46785">
    <property type="entry name" value="Winged helix' DNA-binding domain"/>
    <property type="match status" value="1"/>
</dbReference>
<keyword evidence="2" id="KW-0238">DNA-binding</keyword>
<evidence type="ECO:0000256" key="2">
    <source>
        <dbReference type="ARBA" id="ARBA00023125"/>
    </source>
</evidence>
<dbReference type="EMBL" id="CP155447">
    <property type="protein sequence ID" value="XBH01767.1"/>
    <property type="molecule type" value="Genomic_DNA"/>
</dbReference>
<dbReference type="InterPro" id="IPR005471">
    <property type="entry name" value="Tscrpt_reg_IclR_N"/>
</dbReference>
<dbReference type="SUPFAM" id="SSF55781">
    <property type="entry name" value="GAF domain-like"/>
    <property type="match status" value="1"/>
</dbReference>
<evidence type="ECO:0000259" key="4">
    <source>
        <dbReference type="PROSITE" id="PS51077"/>
    </source>
</evidence>
<dbReference type="GO" id="GO:0003677">
    <property type="term" value="F:DNA binding"/>
    <property type="evidence" value="ECO:0007669"/>
    <property type="project" value="UniProtKB-KW"/>
</dbReference>
<protein>
    <submittedName>
        <fullName evidence="6">IclR family transcriptional regulator</fullName>
    </submittedName>
</protein>
<evidence type="ECO:0000313" key="6">
    <source>
        <dbReference type="EMBL" id="XBH01767.1"/>
    </source>
</evidence>
<accession>A0AAU7C9E4</accession>
<dbReference type="Gene3D" id="3.30.450.40">
    <property type="match status" value="1"/>
</dbReference>
<dbReference type="InterPro" id="IPR014757">
    <property type="entry name" value="Tscrpt_reg_IclR_C"/>
</dbReference>
<feature type="domain" description="IclR-ED" evidence="5">
    <location>
        <begin position="80"/>
        <end position="263"/>
    </location>
</feature>
<evidence type="ECO:0000256" key="1">
    <source>
        <dbReference type="ARBA" id="ARBA00023015"/>
    </source>
</evidence>
<dbReference type="RefSeq" id="WP_406694512.1">
    <property type="nucleotide sequence ID" value="NZ_CP155447.1"/>
</dbReference>
<dbReference type="PROSITE" id="PS51078">
    <property type="entry name" value="ICLR_ED"/>
    <property type="match status" value="1"/>
</dbReference>
<dbReference type="InterPro" id="IPR029016">
    <property type="entry name" value="GAF-like_dom_sf"/>
</dbReference>
<dbReference type="Gene3D" id="1.10.10.10">
    <property type="entry name" value="Winged helix-like DNA-binding domain superfamily/Winged helix DNA-binding domain"/>
    <property type="match status" value="1"/>
</dbReference>
<dbReference type="SMART" id="SM00346">
    <property type="entry name" value="HTH_ICLR"/>
    <property type="match status" value="1"/>
</dbReference>
<dbReference type="AlphaFoldDB" id="A0AAU7C9E4"/>
<dbReference type="PANTHER" id="PTHR30136:SF35">
    <property type="entry name" value="HTH-TYPE TRANSCRIPTIONAL REGULATOR RV1719"/>
    <property type="match status" value="1"/>
</dbReference>
<dbReference type="PANTHER" id="PTHR30136">
    <property type="entry name" value="HELIX-TURN-HELIX TRANSCRIPTIONAL REGULATOR, ICLR FAMILY"/>
    <property type="match status" value="1"/>
</dbReference>
<dbReference type="InterPro" id="IPR050707">
    <property type="entry name" value="HTH_MetabolicPath_Reg"/>
</dbReference>
<evidence type="ECO:0000256" key="3">
    <source>
        <dbReference type="ARBA" id="ARBA00023163"/>
    </source>
</evidence>
<proteinExistence type="predicted"/>
<gene>
    <name evidence="6" type="ORF">V5E97_25905</name>
</gene>